<evidence type="ECO:0000256" key="1">
    <source>
        <dbReference type="ARBA" id="ARBA00022448"/>
    </source>
</evidence>
<name>A0AB38YJ27_9GAMM</name>
<evidence type="ECO:0000259" key="9">
    <source>
        <dbReference type="Pfam" id="PF05896"/>
    </source>
</evidence>
<organism evidence="12">
    <name type="scientific">Salinispirillum sp. LH 10-3-1</name>
    <dbReference type="NCBI Taxonomy" id="2952525"/>
    <lineage>
        <taxon>Bacteria</taxon>
        <taxon>Pseudomonadati</taxon>
        <taxon>Pseudomonadota</taxon>
        <taxon>Gammaproteobacteria</taxon>
        <taxon>Oceanospirillales</taxon>
        <taxon>Saccharospirillaceae</taxon>
        <taxon>Salinispirillum</taxon>
    </lineage>
</organism>
<comment type="catalytic activity">
    <reaction evidence="8">
        <text>a ubiquinone + n Na(+)(in) + NADH + H(+) = a ubiquinol + n Na(+)(out) + NAD(+)</text>
        <dbReference type="Rhea" id="RHEA:47748"/>
        <dbReference type="Rhea" id="RHEA-COMP:9565"/>
        <dbReference type="Rhea" id="RHEA-COMP:9566"/>
        <dbReference type="ChEBI" id="CHEBI:15378"/>
        <dbReference type="ChEBI" id="CHEBI:16389"/>
        <dbReference type="ChEBI" id="CHEBI:17976"/>
        <dbReference type="ChEBI" id="CHEBI:29101"/>
        <dbReference type="ChEBI" id="CHEBI:57540"/>
        <dbReference type="ChEBI" id="CHEBI:57945"/>
        <dbReference type="EC" id="7.2.1.1"/>
    </reaction>
</comment>
<dbReference type="GO" id="GO:0016655">
    <property type="term" value="F:oxidoreductase activity, acting on NAD(P)H, quinone or similar compound as acceptor"/>
    <property type="evidence" value="ECO:0007669"/>
    <property type="project" value="UniProtKB-UniRule"/>
</dbReference>
<evidence type="ECO:0000256" key="8">
    <source>
        <dbReference type="HAMAP-Rule" id="MF_00425"/>
    </source>
</evidence>
<feature type="domain" description="NqrA second alpha/beta" evidence="11">
    <location>
        <begin position="113"/>
        <end position="255"/>
    </location>
</feature>
<dbReference type="NCBIfam" id="NF003759">
    <property type="entry name" value="PRK05352.1-2"/>
    <property type="match status" value="1"/>
</dbReference>
<dbReference type="GO" id="GO:0006814">
    <property type="term" value="P:sodium ion transport"/>
    <property type="evidence" value="ECO:0007669"/>
    <property type="project" value="UniProtKB-UniRule"/>
</dbReference>
<dbReference type="EC" id="7.2.1.1" evidence="8"/>
<keyword evidence="4 8" id="KW-0915">Sodium</keyword>
<dbReference type="PANTHER" id="PTHR37839">
    <property type="entry name" value="NA(+)-TRANSLOCATING NADH-QUINONE REDUCTASE SUBUNIT A"/>
    <property type="match status" value="1"/>
</dbReference>
<evidence type="ECO:0000256" key="7">
    <source>
        <dbReference type="ARBA" id="ARBA00023201"/>
    </source>
</evidence>
<dbReference type="AlphaFoldDB" id="A0AB38YJ27"/>
<dbReference type="NCBIfam" id="TIGR01936">
    <property type="entry name" value="nqrA"/>
    <property type="match status" value="1"/>
</dbReference>
<gene>
    <name evidence="8" type="primary">nqrA</name>
    <name evidence="12" type="ORF">NFC81_06010</name>
</gene>
<feature type="domain" description="NqrA N-terminal barrel-sandwich hybrid" evidence="9">
    <location>
        <begin position="2"/>
        <end position="94"/>
    </location>
</feature>
<dbReference type="InterPro" id="IPR056147">
    <property type="entry name" value="NQRA_N"/>
</dbReference>
<comment type="function">
    <text evidence="8">NQR complex catalyzes the reduction of ubiquinone-1 to ubiquinol by two successive reactions, coupled with the transport of Na(+) ions from the cytoplasm to the periplasm. NqrA to NqrE are probably involved in the second step, the conversion of ubisemiquinone to ubiquinol.</text>
</comment>
<evidence type="ECO:0000256" key="4">
    <source>
        <dbReference type="ARBA" id="ARBA00023053"/>
    </source>
</evidence>
<keyword evidence="2 8" id="KW-1278">Translocase</keyword>
<dbReference type="InterPro" id="IPR008703">
    <property type="entry name" value="NqrA"/>
</dbReference>
<keyword evidence="6 8" id="KW-0830">Ubiquinone</keyword>
<dbReference type="Pfam" id="PF11973">
    <property type="entry name" value="NQRA_SLBB"/>
    <property type="match status" value="1"/>
</dbReference>
<dbReference type="HAMAP" id="MF_00425">
    <property type="entry name" value="NqrA"/>
    <property type="match status" value="1"/>
</dbReference>
<reference evidence="12" key="1">
    <citation type="submission" date="2022-07" db="EMBL/GenBank/DDBJ databases">
        <title>Complete genome sequence of Salinispirillum sp. LH10-3-1 capable of multiple carbohydrate inversion isolated from a soda lake.</title>
        <authorList>
            <person name="Liu J."/>
            <person name="Zhai Y."/>
            <person name="Zhang H."/>
            <person name="Yang H."/>
            <person name="Qu J."/>
            <person name="Li J."/>
        </authorList>
    </citation>
    <scope>NUCLEOTIDE SEQUENCE</scope>
    <source>
        <strain evidence="12">LH 10-3-1</strain>
    </source>
</reference>
<dbReference type="Pfam" id="PF24836">
    <property type="entry name" value="NQRA_2nd"/>
    <property type="match status" value="1"/>
</dbReference>
<accession>A0AB38YJ27</accession>
<evidence type="ECO:0000256" key="2">
    <source>
        <dbReference type="ARBA" id="ARBA00022967"/>
    </source>
</evidence>
<keyword evidence="7 8" id="KW-0739">Sodium transport</keyword>
<dbReference type="PANTHER" id="PTHR37839:SF1">
    <property type="entry name" value="NA(+)-TRANSLOCATING NADH-QUINONE REDUCTASE SUBUNIT A"/>
    <property type="match status" value="1"/>
</dbReference>
<dbReference type="RefSeq" id="WP_304996623.1">
    <property type="nucleotide sequence ID" value="NZ_CP101717.1"/>
</dbReference>
<evidence type="ECO:0000259" key="10">
    <source>
        <dbReference type="Pfam" id="PF11973"/>
    </source>
</evidence>
<keyword evidence="3 8" id="KW-0520">NAD</keyword>
<dbReference type="InterPro" id="IPR022615">
    <property type="entry name" value="NqrA_C_domain"/>
</dbReference>
<evidence type="ECO:0000256" key="3">
    <source>
        <dbReference type="ARBA" id="ARBA00023027"/>
    </source>
</evidence>
<keyword evidence="1 8" id="KW-0813">Transport</keyword>
<keyword evidence="5 8" id="KW-0406">Ion transport</keyword>
<evidence type="ECO:0000313" key="12">
    <source>
        <dbReference type="EMBL" id="WLD59332.1"/>
    </source>
</evidence>
<dbReference type="EMBL" id="CP101717">
    <property type="protein sequence ID" value="WLD59332.1"/>
    <property type="molecule type" value="Genomic_DNA"/>
</dbReference>
<sequence>MITIKKGLDLPITGDPTQTLEQGKPVKTVALVGYDYPGMKPTMLVKEGDVVKLGQPVFADKKTEGVTYTAPAAGVVKAINRGNRRVFQSLVIEVKGDEAEQFAQYDAAALNTLTRENIVDNLLKSGLWTALRTRPFSKVPAPDAVPAAIFVSAMDTNPLAADPTVIIAAEAEAFKQGLTILTKLTEGKTYLTKKPGASVDVPEGVTVAEFDGVHPAGNVGTHIHFLEPVSAKKTVWTVGYQDVIAIAKLFTTGKLSVDRVVALGGPKVKTPRLIKTVLGANLAELTDGELAEGENRLISGSVWGGRATFAEVGFLGRYHNQVSVLEEGRERLMFHYLRAGVNRFSVLNIYVSKLLGGKKFDFNTTTNGSERAMLPLGQFEKIMPLDILPTQLLRALAVGDLDQAEQLGALELDEEDLALCTFVCAGKYEYGPILRENLTRIEQEG</sequence>
<evidence type="ECO:0000256" key="6">
    <source>
        <dbReference type="ARBA" id="ARBA00023075"/>
    </source>
</evidence>
<comment type="similarity">
    <text evidence="8">Belongs to the NqrA family.</text>
</comment>
<dbReference type="InterPro" id="IPR056148">
    <property type="entry name" value="NQRA_2nd"/>
</dbReference>
<protein>
    <recommendedName>
        <fullName evidence="8">Na(+)-translocating NADH-quinone reductase subunit A</fullName>
        <shortName evidence="8">Na(+)-NQR subunit A</shortName>
        <shortName evidence="8">Na(+)-translocating NQR subunit A</shortName>
        <ecNumber evidence="8">7.2.1.1</ecNumber>
    </recommendedName>
    <alternativeName>
        <fullName evidence="8">NQR complex subunit A</fullName>
    </alternativeName>
    <alternativeName>
        <fullName evidence="8">NQR-1 subunit A</fullName>
    </alternativeName>
</protein>
<evidence type="ECO:0000259" key="11">
    <source>
        <dbReference type="Pfam" id="PF24836"/>
    </source>
</evidence>
<comment type="subunit">
    <text evidence="8">Composed of six subunits; NqrA, NqrB, NqrC, NqrD, NqrE and NqrF.</text>
</comment>
<dbReference type="Pfam" id="PF05896">
    <property type="entry name" value="NQRA_N"/>
    <property type="match status" value="1"/>
</dbReference>
<proteinExistence type="inferred from homology"/>
<feature type="domain" description="Na(+)-translocating NADH-quinone reductase subunit A C-terminal" evidence="10">
    <location>
        <begin position="260"/>
        <end position="307"/>
    </location>
</feature>
<evidence type="ECO:0000256" key="5">
    <source>
        <dbReference type="ARBA" id="ARBA00023065"/>
    </source>
</evidence>